<dbReference type="OMA" id="GCYRKAR"/>
<keyword evidence="6" id="KW-0548">Nucleotidyltransferase</keyword>
<accession>A0A5J4Z182</accession>
<dbReference type="InterPro" id="IPR056596">
    <property type="entry name" value="FLAD1_M"/>
</dbReference>
<keyword evidence="3" id="KW-0285">Flavoprotein</keyword>
<dbReference type="SUPFAM" id="SSF53218">
    <property type="entry name" value="Molybdenum cofactor biosynthesis proteins"/>
    <property type="match status" value="1"/>
</dbReference>
<dbReference type="InterPro" id="IPR014729">
    <property type="entry name" value="Rossmann-like_a/b/a_fold"/>
</dbReference>
<dbReference type="SMART" id="SM00852">
    <property type="entry name" value="MoCF_biosynth"/>
    <property type="match status" value="1"/>
</dbReference>
<proteinExistence type="predicted"/>
<evidence type="ECO:0000256" key="7">
    <source>
        <dbReference type="ARBA" id="ARBA00022741"/>
    </source>
</evidence>
<evidence type="ECO:0000256" key="11">
    <source>
        <dbReference type="ARBA" id="ARBA00031871"/>
    </source>
</evidence>
<dbReference type="Proteomes" id="UP000324585">
    <property type="component" value="Unassembled WGS sequence"/>
</dbReference>
<evidence type="ECO:0000256" key="1">
    <source>
        <dbReference type="ARBA" id="ARBA00004726"/>
    </source>
</evidence>
<dbReference type="GO" id="GO:0005524">
    <property type="term" value="F:ATP binding"/>
    <property type="evidence" value="ECO:0007669"/>
    <property type="project" value="UniProtKB-KW"/>
</dbReference>
<comment type="caution">
    <text evidence="14">The sequence shown here is derived from an EMBL/GenBank/DDBJ whole genome shotgun (WGS) entry which is preliminary data.</text>
</comment>
<evidence type="ECO:0000256" key="9">
    <source>
        <dbReference type="ARBA" id="ARBA00022840"/>
    </source>
</evidence>
<keyword evidence="7" id="KW-0547">Nucleotide-binding</keyword>
<dbReference type="Pfam" id="PF00994">
    <property type="entry name" value="MoCF_biosynth"/>
    <property type="match status" value="1"/>
</dbReference>
<dbReference type="EMBL" id="VRMN01000002">
    <property type="protein sequence ID" value="KAA8496623.1"/>
    <property type="molecule type" value="Genomic_DNA"/>
</dbReference>
<dbReference type="Pfam" id="PF01507">
    <property type="entry name" value="PAPS_reduct"/>
    <property type="match status" value="1"/>
</dbReference>
<comment type="pathway">
    <text evidence="1">Cofactor biosynthesis; FAD biosynthesis; FAD from FMN: step 1/1.</text>
</comment>
<evidence type="ECO:0000256" key="10">
    <source>
        <dbReference type="ARBA" id="ARBA00031145"/>
    </source>
</evidence>
<keyword evidence="9" id="KW-0067">ATP-binding</keyword>
<keyword evidence="5" id="KW-0808">Transferase</keyword>
<evidence type="ECO:0000313" key="15">
    <source>
        <dbReference type="Proteomes" id="UP000324585"/>
    </source>
</evidence>
<dbReference type="EC" id="2.7.7.2" evidence="2"/>
<evidence type="ECO:0000256" key="8">
    <source>
        <dbReference type="ARBA" id="ARBA00022827"/>
    </source>
</evidence>
<evidence type="ECO:0000256" key="4">
    <source>
        <dbReference type="ARBA" id="ARBA00022643"/>
    </source>
</evidence>
<sequence>MATAATAATESVGGGTDDDTMIQGLALYSAIRSYEDREDTVDRGFAERLNASLDTLESALHVYTPERVSLAFNGGKDITCVLHLYRAAIANYSLGRDGDEEISCEDQSNEKRVPPIMNAVYLSGQDDFPEIENFVRSCANKYKLNIVFQRGGYKAGLKEYVKNTGVMAFVLGTRRTDPDGKNLTLFAPSTKNYVPFMRVNPILEWRYGDVWRFLRGMQLPYCKLYDAGFTSLGSRADSRKNPSLLLPDGSYMPAYKLFDEQHERSGRGKGEAAAAVASTSSVEIQAQVEHAPVSHVNTCAIILVGDELLSGKMPEKNLFGASQMLRDAGVSLERVSMVRDSREEIAREVARFVNLKYDLVFTSGGVGATHDDLTYEGIADAFGDVIVRNMALEKVVMQYCGSSSLKMSDIPSTSALVYTGHDFPVVCIRDRVFALPGIPEYFEIGLKAVLEKHRSTRRFYCVKIYLGVDEREVVNVLKEAARLLPVHIGSYPMLNREDCRTIITVESEQALELQKCLLWLRGKLEPYKIINIEKGNDLTAPPTPQMNSSAQIFFELDETSESLQLGPQLDSAESLRKEFGRAVSLHLEHAYSNPSETKKAEDKT</sequence>
<keyword evidence="8" id="KW-0274">FAD</keyword>
<gene>
    <name evidence="14" type="ORF">FVE85_0352</name>
</gene>
<dbReference type="OrthoDB" id="270728at2759"/>
<dbReference type="InterPro" id="IPR002500">
    <property type="entry name" value="PAPS_reduct_dom"/>
</dbReference>
<dbReference type="CDD" id="cd23948">
    <property type="entry name" value="FAD_synthase"/>
    <property type="match status" value="1"/>
</dbReference>
<evidence type="ECO:0000256" key="2">
    <source>
        <dbReference type="ARBA" id="ARBA00012393"/>
    </source>
</evidence>
<name>A0A5J4Z182_PORPP</name>
<dbReference type="Gene3D" id="3.40.50.620">
    <property type="entry name" value="HUPs"/>
    <property type="match status" value="1"/>
</dbReference>
<dbReference type="Gene3D" id="3.40.980.10">
    <property type="entry name" value="MoaB/Mog-like domain"/>
    <property type="match status" value="1"/>
</dbReference>
<dbReference type="SUPFAM" id="SSF52402">
    <property type="entry name" value="Adenine nucleotide alpha hydrolases-like"/>
    <property type="match status" value="1"/>
</dbReference>
<evidence type="ECO:0000259" key="13">
    <source>
        <dbReference type="SMART" id="SM00852"/>
    </source>
</evidence>
<evidence type="ECO:0000256" key="3">
    <source>
        <dbReference type="ARBA" id="ARBA00022630"/>
    </source>
</evidence>
<dbReference type="AlphaFoldDB" id="A0A5J4Z182"/>
<dbReference type="PANTHER" id="PTHR23293:SF9">
    <property type="entry name" value="FAD SYNTHASE"/>
    <property type="match status" value="1"/>
</dbReference>
<dbReference type="PANTHER" id="PTHR23293">
    <property type="entry name" value="FAD SYNTHETASE-RELATED FMN ADENYLYLTRANSFERASE"/>
    <property type="match status" value="1"/>
</dbReference>
<dbReference type="GO" id="GO:0006747">
    <property type="term" value="P:FAD biosynthetic process"/>
    <property type="evidence" value="ECO:0007669"/>
    <property type="project" value="TreeGrafter"/>
</dbReference>
<evidence type="ECO:0000256" key="12">
    <source>
        <dbReference type="ARBA" id="ARBA00049494"/>
    </source>
</evidence>
<evidence type="ECO:0000313" key="14">
    <source>
        <dbReference type="EMBL" id="KAA8496623.1"/>
    </source>
</evidence>
<keyword evidence="4" id="KW-0288">FMN</keyword>
<dbReference type="InterPro" id="IPR036425">
    <property type="entry name" value="MoaB/Mog-like_dom_sf"/>
</dbReference>
<dbReference type="Pfam" id="PF24102">
    <property type="entry name" value="FLAD1_M"/>
    <property type="match status" value="1"/>
</dbReference>
<dbReference type="GO" id="GO:0003919">
    <property type="term" value="F:FMN adenylyltransferase activity"/>
    <property type="evidence" value="ECO:0007669"/>
    <property type="project" value="UniProtKB-EC"/>
</dbReference>
<keyword evidence="15" id="KW-1185">Reference proteome</keyword>
<comment type="catalytic activity">
    <reaction evidence="12">
        <text>FMN + ATP + H(+) = FAD + diphosphate</text>
        <dbReference type="Rhea" id="RHEA:17237"/>
        <dbReference type="ChEBI" id="CHEBI:15378"/>
        <dbReference type="ChEBI" id="CHEBI:30616"/>
        <dbReference type="ChEBI" id="CHEBI:33019"/>
        <dbReference type="ChEBI" id="CHEBI:57692"/>
        <dbReference type="ChEBI" id="CHEBI:58210"/>
        <dbReference type="EC" id="2.7.7.2"/>
    </reaction>
</comment>
<protein>
    <recommendedName>
        <fullName evidence="2">FAD synthase</fullName>
        <ecNumber evidence="2">2.7.7.2</ecNumber>
    </recommendedName>
    <alternativeName>
        <fullName evidence="10">FAD pyrophosphorylase</fullName>
    </alternativeName>
    <alternativeName>
        <fullName evidence="11">FMN adenylyltransferase</fullName>
    </alternativeName>
</protein>
<evidence type="ECO:0000256" key="5">
    <source>
        <dbReference type="ARBA" id="ARBA00022679"/>
    </source>
</evidence>
<organism evidence="14 15">
    <name type="scientific">Porphyridium purpureum</name>
    <name type="common">Red alga</name>
    <name type="synonym">Porphyridium cruentum</name>
    <dbReference type="NCBI Taxonomy" id="35688"/>
    <lineage>
        <taxon>Eukaryota</taxon>
        <taxon>Rhodophyta</taxon>
        <taxon>Bangiophyceae</taxon>
        <taxon>Porphyridiales</taxon>
        <taxon>Porphyridiaceae</taxon>
        <taxon>Porphyridium</taxon>
    </lineage>
</organism>
<reference evidence="15" key="1">
    <citation type="journal article" date="2019" name="Nat. Commun.">
        <title>Expansion of phycobilisome linker gene families in mesophilic red algae.</title>
        <authorList>
            <person name="Lee J."/>
            <person name="Kim D."/>
            <person name="Bhattacharya D."/>
            <person name="Yoon H.S."/>
        </authorList>
    </citation>
    <scope>NUCLEOTIDE SEQUENCE [LARGE SCALE GENOMIC DNA]</scope>
    <source>
        <strain evidence="15">CCMP 1328</strain>
    </source>
</reference>
<evidence type="ECO:0000256" key="6">
    <source>
        <dbReference type="ARBA" id="ARBA00022695"/>
    </source>
</evidence>
<feature type="domain" description="MoaB/Mog" evidence="13">
    <location>
        <begin position="300"/>
        <end position="457"/>
    </location>
</feature>
<dbReference type="InterPro" id="IPR001453">
    <property type="entry name" value="MoaB/Mog_dom"/>
</dbReference>